<dbReference type="Proteomes" id="UP000031368">
    <property type="component" value="Chromosome"/>
</dbReference>
<dbReference type="Gene3D" id="3.10.620.30">
    <property type="match status" value="1"/>
</dbReference>
<feature type="signal peptide" evidence="1">
    <location>
        <begin position="1"/>
        <end position="27"/>
    </location>
</feature>
<accession>A0A0B4WXZ9</accession>
<organism evidence="2 3">
    <name type="scientific">Rhizobium gallicum bv. gallicum R602sp</name>
    <dbReference type="NCBI Taxonomy" id="1041138"/>
    <lineage>
        <taxon>Bacteria</taxon>
        <taxon>Pseudomonadati</taxon>
        <taxon>Pseudomonadota</taxon>
        <taxon>Alphaproteobacteria</taxon>
        <taxon>Hyphomicrobiales</taxon>
        <taxon>Rhizobiaceae</taxon>
        <taxon>Rhizobium/Agrobacterium group</taxon>
        <taxon>Rhizobium</taxon>
    </lineage>
</organism>
<dbReference type="RefSeq" id="WP_039844275.1">
    <property type="nucleotide sequence ID" value="NZ_CP006877.1"/>
</dbReference>
<dbReference type="AlphaFoldDB" id="A0A0B4WXZ9"/>
<evidence type="ECO:0000256" key="1">
    <source>
        <dbReference type="SAM" id="SignalP"/>
    </source>
</evidence>
<dbReference type="SUPFAM" id="SSF54001">
    <property type="entry name" value="Cysteine proteinases"/>
    <property type="match status" value="1"/>
</dbReference>
<dbReference type="EMBL" id="CP006877">
    <property type="protein sequence ID" value="AJD40464.1"/>
    <property type="molecule type" value="Genomic_DNA"/>
</dbReference>
<reference evidence="2 3" key="1">
    <citation type="submission" date="2013-11" db="EMBL/GenBank/DDBJ databases">
        <title>Complete genome sequence of Rhizobium gallicum bv. gallicum R602.</title>
        <authorList>
            <person name="Bustos P."/>
            <person name="Santamaria R.I."/>
            <person name="Lozano L."/>
            <person name="Acosta J.L."/>
            <person name="Ormeno-Orrillo E."/>
            <person name="Rogel M.A."/>
            <person name="Romero D."/>
            <person name="Cevallos M.A."/>
            <person name="Martinez-Romero E."/>
            <person name="Gonzalez V."/>
        </authorList>
    </citation>
    <scope>NUCLEOTIDE SEQUENCE [LARGE SCALE GENOMIC DNA]</scope>
    <source>
        <strain evidence="2 3">R602</strain>
    </source>
</reference>
<dbReference type="InterPro" id="IPR038765">
    <property type="entry name" value="Papain-like_cys_pep_sf"/>
</dbReference>
<dbReference type="KEGG" id="rga:RGR602_CH01106"/>
<dbReference type="InterPro" id="IPR010319">
    <property type="entry name" value="Transglutaminase-like_Cys_pept"/>
</dbReference>
<keyword evidence="3" id="KW-1185">Reference proteome</keyword>
<evidence type="ECO:0000313" key="2">
    <source>
        <dbReference type="EMBL" id="AJD40464.1"/>
    </source>
</evidence>
<dbReference type="Pfam" id="PF06035">
    <property type="entry name" value="Peptidase_C93"/>
    <property type="match status" value="1"/>
</dbReference>
<evidence type="ECO:0000313" key="3">
    <source>
        <dbReference type="Proteomes" id="UP000031368"/>
    </source>
</evidence>
<dbReference type="PANTHER" id="PTHR39327">
    <property type="match status" value="1"/>
</dbReference>
<dbReference type="PANTHER" id="PTHR39327:SF1">
    <property type="entry name" value="BLR5470 PROTEIN"/>
    <property type="match status" value="1"/>
</dbReference>
<proteinExistence type="predicted"/>
<name>A0A0B4WXZ9_9HYPH</name>
<keyword evidence="1" id="KW-0732">Signal</keyword>
<dbReference type="HOGENOM" id="CLU_857589_0_0_5"/>
<evidence type="ECO:0008006" key="4">
    <source>
        <dbReference type="Google" id="ProtNLM"/>
    </source>
</evidence>
<gene>
    <name evidence="2" type="ORF">RGR602_CH01106</name>
</gene>
<sequence>MKRKTKAKILAAFTFVSFAPLLPNAQAAAKMPEMQTSATSYTSMLTANTAYTLAQAGSMKGVFNLLRTAASDVSSAVRTINLTTVMQLRQVESASFTAETTASVKPDIPRKAASSNDAVFGSVTIPFKRLAAVKRFAPSLGEMASGGSIKCDAKGCSDAADVIKATIAKTGQASIRDKLNAVNVAVNRAIRYRRDMDTYQAADHWAAPSETLARQQGDCEDFAILKMAALRAEGVDMKDMSIVVLFDQKRHFYHAVLSVAVDGNHFILDNMRDQVLPDSRLPDYQPLFSITGGKGYLHGLRAGNKQVASRMPLEKVAPGEGAAH</sequence>
<protein>
    <recommendedName>
        <fullName evidence="4">Transglutaminase-like cysteine peptidase protein</fullName>
    </recommendedName>
</protein>
<feature type="chain" id="PRO_5002097263" description="Transglutaminase-like cysteine peptidase protein" evidence="1">
    <location>
        <begin position="28"/>
        <end position="324"/>
    </location>
</feature>